<gene>
    <name evidence="3" type="ORF">GCM10023333_24280</name>
</gene>
<feature type="domain" description="Chalcone isomerase" evidence="2">
    <location>
        <begin position="21"/>
        <end position="185"/>
    </location>
</feature>
<feature type="chain" id="PRO_5045590380" evidence="1">
    <location>
        <begin position="21"/>
        <end position="187"/>
    </location>
</feature>
<reference evidence="4" key="1">
    <citation type="journal article" date="2019" name="Int. J. Syst. Evol. Microbiol.">
        <title>The Global Catalogue of Microorganisms (GCM) 10K type strain sequencing project: providing services to taxonomists for standard genome sequencing and annotation.</title>
        <authorList>
            <consortium name="The Broad Institute Genomics Platform"/>
            <consortium name="The Broad Institute Genome Sequencing Center for Infectious Disease"/>
            <person name="Wu L."/>
            <person name="Ma J."/>
        </authorList>
    </citation>
    <scope>NUCLEOTIDE SEQUENCE [LARGE SCALE GENOMIC DNA]</scope>
    <source>
        <strain evidence="4">JCM 18401</strain>
    </source>
</reference>
<dbReference type="InterPro" id="IPR016087">
    <property type="entry name" value="Chalcone_isomerase"/>
</dbReference>
<dbReference type="InterPro" id="IPR036298">
    <property type="entry name" value="Chalcone_isomerase_sf"/>
</dbReference>
<evidence type="ECO:0000256" key="1">
    <source>
        <dbReference type="SAM" id="SignalP"/>
    </source>
</evidence>
<organism evidence="3 4">
    <name type="scientific">Ferrimonas pelagia</name>
    <dbReference type="NCBI Taxonomy" id="1177826"/>
    <lineage>
        <taxon>Bacteria</taxon>
        <taxon>Pseudomonadati</taxon>
        <taxon>Pseudomonadota</taxon>
        <taxon>Gammaproteobacteria</taxon>
        <taxon>Alteromonadales</taxon>
        <taxon>Ferrimonadaceae</taxon>
        <taxon>Ferrimonas</taxon>
    </lineage>
</organism>
<dbReference type="EMBL" id="BAABJZ010000082">
    <property type="protein sequence ID" value="GAA4890190.1"/>
    <property type="molecule type" value="Genomic_DNA"/>
</dbReference>
<dbReference type="Pfam" id="PF16036">
    <property type="entry name" value="Chalcone_3"/>
    <property type="match status" value="1"/>
</dbReference>
<keyword evidence="4" id="KW-1185">Reference proteome</keyword>
<dbReference type="SUPFAM" id="SSF54626">
    <property type="entry name" value="Chalcone isomerase"/>
    <property type="match status" value="1"/>
</dbReference>
<keyword evidence="3" id="KW-0413">Isomerase</keyword>
<evidence type="ECO:0000313" key="4">
    <source>
        <dbReference type="Proteomes" id="UP001499988"/>
    </source>
</evidence>
<sequence length="187" mass="20541">MKTKSLFLAAALSVSSFSLAAMELANVKLSESIEVNDQELVLNGAGIRNKFFMDLYVAALYTSEKGNKAEPMIEGDKPMAIRLNITSGMITSERLVDAMNEGFDAATGGDTSAMEATIEEFMTHFEAPTNNGDQLTFFSIPGQGLVVNKNNELLTTVECEEFRKLVMKVWLGDKPSDRRLKRAMLKG</sequence>
<dbReference type="GO" id="GO:0016853">
    <property type="term" value="F:isomerase activity"/>
    <property type="evidence" value="ECO:0007669"/>
    <property type="project" value="UniProtKB-KW"/>
</dbReference>
<evidence type="ECO:0000259" key="2">
    <source>
        <dbReference type="Pfam" id="PF16036"/>
    </source>
</evidence>
<keyword evidence="1" id="KW-0732">Signal</keyword>
<accession>A0ABP9EZD9</accession>
<dbReference type="RefSeq" id="WP_345335671.1">
    <property type="nucleotide sequence ID" value="NZ_BAABJZ010000082.1"/>
</dbReference>
<evidence type="ECO:0000313" key="3">
    <source>
        <dbReference type="EMBL" id="GAA4890190.1"/>
    </source>
</evidence>
<dbReference type="InterPro" id="IPR016088">
    <property type="entry name" value="Chalcone_isomerase_3-sand"/>
</dbReference>
<dbReference type="Gene3D" id="3.50.70.10">
    <property type="match status" value="1"/>
</dbReference>
<feature type="signal peptide" evidence="1">
    <location>
        <begin position="1"/>
        <end position="20"/>
    </location>
</feature>
<dbReference type="Proteomes" id="UP001499988">
    <property type="component" value="Unassembled WGS sequence"/>
</dbReference>
<comment type="caution">
    <text evidence="3">The sequence shown here is derived from an EMBL/GenBank/DDBJ whole genome shotgun (WGS) entry which is preliminary data.</text>
</comment>
<protein>
    <submittedName>
        <fullName evidence="3">Chalcone isomerase family protein</fullName>
    </submittedName>
</protein>
<proteinExistence type="predicted"/>
<name>A0ABP9EZD9_9GAMM</name>